<reference evidence="2" key="2">
    <citation type="submission" date="2023-01" db="EMBL/GenBank/DDBJ databases">
        <authorList>
            <person name="Sun Q."/>
            <person name="Evtushenko L."/>
        </authorList>
    </citation>
    <scope>NUCLEOTIDE SEQUENCE</scope>
    <source>
        <strain evidence="2">VKM Ac-1958</strain>
    </source>
</reference>
<evidence type="ECO:0000313" key="2">
    <source>
        <dbReference type="EMBL" id="GLK02643.1"/>
    </source>
</evidence>
<feature type="transmembrane region" description="Helical" evidence="1">
    <location>
        <begin position="407"/>
        <end position="427"/>
    </location>
</feature>
<feature type="transmembrane region" description="Helical" evidence="1">
    <location>
        <begin position="281"/>
        <end position="300"/>
    </location>
</feature>
<evidence type="ECO:0000313" key="3">
    <source>
        <dbReference type="Proteomes" id="UP001142325"/>
    </source>
</evidence>
<organism evidence="2 3">
    <name type="scientific">Microbacterium keratanolyticum</name>
    <dbReference type="NCBI Taxonomy" id="67574"/>
    <lineage>
        <taxon>Bacteria</taxon>
        <taxon>Bacillati</taxon>
        <taxon>Actinomycetota</taxon>
        <taxon>Actinomycetes</taxon>
        <taxon>Micrococcales</taxon>
        <taxon>Microbacteriaceae</taxon>
        <taxon>Microbacterium</taxon>
    </lineage>
</organism>
<dbReference type="Proteomes" id="UP001142325">
    <property type="component" value="Unassembled WGS sequence"/>
</dbReference>
<dbReference type="EMBL" id="BSET01000002">
    <property type="protein sequence ID" value="GLK02643.1"/>
    <property type="molecule type" value="Genomic_DNA"/>
</dbReference>
<keyword evidence="1" id="KW-0812">Transmembrane</keyword>
<feature type="transmembrane region" description="Helical" evidence="1">
    <location>
        <begin position="20"/>
        <end position="45"/>
    </location>
</feature>
<reference evidence="2" key="1">
    <citation type="journal article" date="2014" name="Int. J. Syst. Evol. Microbiol.">
        <title>Complete genome sequence of Corynebacterium casei LMG S-19264T (=DSM 44701T), isolated from a smear-ripened cheese.</title>
        <authorList>
            <consortium name="US DOE Joint Genome Institute (JGI-PGF)"/>
            <person name="Walter F."/>
            <person name="Albersmeier A."/>
            <person name="Kalinowski J."/>
            <person name="Ruckert C."/>
        </authorList>
    </citation>
    <scope>NUCLEOTIDE SEQUENCE</scope>
    <source>
        <strain evidence="2">VKM Ac-1958</strain>
    </source>
</reference>
<sequence>MKLSVLRMLLRPTPGSMGVLALPVIAFAVVTALILTVIGGAQAFWSWTDEYAMLYQSLAAIAVVLLVVPLSTLGAAAARLSARRRDEKLSTLRLLGVTAWGVGVLTVIESTLIALTGVLAGVLGSLALLPAVALIPFRGEPLGIEAIALSPMIILAVAGSIVVLAAVSAIIALRQVVISPLGVRMRATTGSVHWIRAVIVVALLAAAFLTIKLAPSVVSSAIMLIVVLAGVFGVSLAVLNVIGPWVLKVIANGQARRAATPERLLAARMVLDSPKAAWRQVSGIAMASFMAVFAGTGAALMSSMASDTATAADLALATDIRTGVIITLVGSFVMVAASVGVTQASEILDQRPLHSSLHYLGTPMQTVDAARRRAIMSPLLITALGSALCAGVLVFPLLGIAMITAPISLLTIATVVTAGIGMVWLSTRVTRPLLARSFATA</sequence>
<feature type="transmembrane region" description="Helical" evidence="1">
    <location>
        <begin position="57"/>
        <end position="82"/>
    </location>
</feature>
<feature type="transmembrane region" description="Helical" evidence="1">
    <location>
        <begin position="379"/>
        <end position="401"/>
    </location>
</feature>
<feature type="transmembrane region" description="Helical" evidence="1">
    <location>
        <begin position="221"/>
        <end position="247"/>
    </location>
</feature>
<comment type="caution">
    <text evidence="2">The sequence shown here is derived from an EMBL/GenBank/DDBJ whole genome shotgun (WGS) entry which is preliminary data.</text>
</comment>
<feature type="transmembrane region" description="Helical" evidence="1">
    <location>
        <begin position="94"/>
        <end position="127"/>
    </location>
</feature>
<keyword evidence="3" id="KW-1185">Reference proteome</keyword>
<feature type="transmembrane region" description="Helical" evidence="1">
    <location>
        <begin position="147"/>
        <end position="173"/>
    </location>
</feature>
<feature type="transmembrane region" description="Helical" evidence="1">
    <location>
        <begin position="194"/>
        <end position="215"/>
    </location>
</feature>
<dbReference type="AlphaFoldDB" id="A0A9W6HU46"/>
<accession>A0A9W6HU46</accession>
<dbReference type="RefSeq" id="WP_204937488.1">
    <property type="nucleotide sequence ID" value="NZ_BAAAUM010000002.1"/>
</dbReference>
<keyword evidence="1" id="KW-0472">Membrane</keyword>
<name>A0A9W6HU46_9MICO</name>
<proteinExistence type="predicted"/>
<protein>
    <submittedName>
        <fullName evidence="2">Permease</fullName>
    </submittedName>
</protein>
<keyword evidence="1" id="KW-1133">Transmembrane helix</keyword>
<evidence type="ECO:0000256" key="1">
    <source>
        <dbReference type="SAM" id="Phobius"/>
    </source>
</evidence>
<feature type="transmembrane region" description="Helical" evidence="1">
    <location>
        <begin position="320"/>
        <end position="341"/>
    </location>
</feature>
<gene>
    <name evidence="2" type="ORF">GCM10017596_23580</name>
</gene>